<comment type="caution">
    <text evidence="6">The sequence shown here is derived from an EMBL/GenBank/DDBJ whole genome shotgun (WGS) entry which is preliminary data.</text>
</comment>
<dbReference type="PROSITE" id="PS51736">
    <property type="entry name" value="RECOMBINASES_3"/>
    <property type="match status" value="1"/>
</dbReference>
<evidence type="ECO:0000313" key="7">
    <source>
        <dbReference type="Proteomes" id="UP001597216"/>
    </source>
</evidence>
<dbReference type="InterPro" id="IPR009057">
    <property type="entry name" value="Homeodomain-like_sf"/>
</dbReference>
<dbReference type="CDD" id="cd03768">
    <property type="entry name" value="SR_ResInv"/>
    <property type="match status" value="1"/>
</dbReference>
<dbReference type="SUPFAM" id="SSF53041">
    <property type="entry name" value="Resolvase-like"/>
    <property type="match status" value="1"/>
</dbReference>
<dbReference type="Proteomes" id="UP001597216">
    <property type="component" value="Unassembled WGS sequence"/>
</dbReference>
<evidence type="ECO:0000256" key="2">
    <source>
        <dbReference type="ARBA" id="ARBA00022908"/>
    </source>
</evidence>
<keyword evidence="4" id="KW-0233">DNA recombination</keyword>
<comment type="similarity">
    <text evidence="1">Belongs to the site-specific recombinase resolvase family.</text>
</comment>
<keyword evidence="7" id="KW-1185">Reference proteome</keyword>
<dbReference type="Pfam" id="PF00239">
    <property type="entry name" value="Resolvase"/>
    <property type="match status" value="1"/>
</dbReference>
<dbReference type="Pfam" id="PF02796">
    <property type="entry name" value="HTH_7"/>
    <property type="match status" value="1"/>
</dbReference>
<evidence type="ECO:0000256" key="1">
    <source>
        <dbReference type="ARBA" id="ARBA00009913"/>
    </source>
</evidence>
<protein>
    <submittedName>
        <fullName evidence="6">Recombinase family protein</fullName>
    </submittedName>
</protein>
<evidence type="ECO:0000256" key="4">
    <source>
        <dbReference type="ARBA" id="ARBA00023172"/>
    </source>
</evidence>
<dbReference type="Gene3D" id="1.10.10.60">
    <property type="entry name" value="Homeodomain-like"/>
    <property type="match status" value="1"/>
</dbReference>
<evidence type="ECO:0000259" key="5">
    <source>
        <dbReference type="PROSITE" id="PS51736"/>
    </source>
</evidence>
<organism evidence="6 7">
    <name type="scientific">Phenylobacterium conjunctum</name>
    <dbReference type="NCBI Taxonomy" id="1298959"/>
    <lineage>
        <taxon>Bacteria</taxon>
        <taxon>Pseudomonadati</taxon>
        <taxon>Pseudomonadota</taxon>
        <taxon>Alphaproteobacteria</taxon>
        <taxon>Caulobacterales</taxon>
        <taxon>Caulobacteraceae</taxon>
        <taxon>Phenylobacterium</taxon>
    </lineage>
</organism>
<dbReference type="Gene3D" id="3.40.50.1390">
    <property type="entry name" value="Resolvase, N-terminal catalytic domain"/>
    <property type="match status" value="1"/>
</dbReference>
<proteinExistence type="inferred from homology"/>
<reference evidence="7" key="1">
    <citation type="journal article" date="2019" name="Int. J. Syst. Evol. Microbiol.">
        <title>The Global Catalogue of Microorganisms (GCM) 10K type strain sequencing project: providing services to taxonomists for standard genome sequencing and annotation.</title>
        <authorList>
            <consortium name="The Broad Institute Genomics Platform"/>
            <consortium name="The Broad Institute Genome Sequencing Center for Infectious Disease"/>
            <person name="Wu L."/>
            <person name="Ma J."/>
        </authorList>
    </citation>
    <scope>NUCLEOTIDE SEQUENCE [LARGE SCALE GENOMIC DNA]</scope>
    <source>
        <strain evidence="7">CCUG 55074</strain>
    </source>
</reference>
<evidence type="ECO:0000256" key="3">
    <source>
        <dbReference type="ARBA" id="ARBA00023125"/>
    </source>
</evidence>
<dbReference type="SUPFAM" id="SSF46689">
    <property type="entry name" value="Homeodomain-like"/>
    <property type="match status" value="1"/>
</dbReference>
<accession>A0ABW3T297</accession>
<sequence>MARIGYVRDTDGGPPIKAQLAALRANGCGKIFFEARKGGRRELGNILDCAAEGDVLVVASLDRVAGSLSELAGVLARFQDRKVALVALGEAGLDTSGAQGEAVLQAVRSLAAFEQASKRERKAEVVARTKRAGAYRGRPATIPVEAVRTLKAQGKGATEIARELNIGRASVYRLLAGSDRVSG</sequence>
<dbReference type="InterPro" id="IPR050639">
    <property type="entry name" value="SSR_resolvase"/>
</dbReference>
<dbReference type="InterPro" id="IPR006120">
    <property type="entry name" value="Resolvase_HTH_dom"/>
</dbReference>
<dbReference type="EMBL" id="JBHTLQ010000021">
    <property type="protein sequence ID" value="MFD1191100.1"/>
    <property type="molecule type" value="Genomic_DNA"/>
</dbReference>
<keyword evidence="3" id="KW-0238">DNA-binding</keyword>
<dbReference type="InterPro" id="IPR006119">
    <property type="entry name" value="Resolv_N"/>
</dbReference>
<dbReference type="RefSeq" id="WP_377353609.1">
    <property type="nucleotide sequence ID" value="NZ_JBHTLQ010000021.1"/>
</dbReference>
<keyword evidence="2" id="KW-0229">DNA integration</keyword>
<dbReference type="PANTHER" id="PTHR30461:SF26">
    <property type="entry name" value="RESOLVASE HOMOLOG YNEB"/>
    <property type="match status" value="1"/>
</dbReference>
<name>A0ABW3T297_9CAUL</name>
<gene>
    <name evidence="6" type="ORF">ACFQ27_10955</name>
</gene>
<dbReference type="InterPro" id="IPR006118">
    <property type="entry name" value="Recombinase_CS"/>
</dbReference>
<dbReference type="InterPro" id="IPR036162">
    <property type="entry name" value="Resolvase-like_N_sf"/>
</dbReference>
<evidence type="ECO:0000313" key="6">
    <source>
        <dbReference type="EMBL" id="MFD1191100.1"/>
    </source>
</evidence>
<dbReference type="SMART" id="SM00857">
    <property type="entry name" value="Resolvase"/>
    <property type="match status" value="1"/>
</dbReference>
<dbReference type="PANTHER" id="PTHR30461">
    <property type="entry name" value="DNA-INVERTASE FROM LAMBDOID PROPHAGE"/>
    <property type="match status" value="1"/>
</dbReference>
<dbReference type="PROSITE" id="PS00398">
    <property type="entry name" value="RECOMBINASES_2"/>
    <property type="match status" value="1"/>
</dbReference>
<feature type="domain" description="Resolvase/invertase-type recombinase catalytic" evidence="5">
    <location>
        <begin position="2"/>
        <end position="133"/>
    </location>
</feature>